<dbReference type="InterPro" id="IPR014729">
    <property type="entry name" value="Rossmann-like_a/b/a_fold"/>
</dbReference>
<dbReference type="InterPro" id="IPR050128">
    <property type="entry name" value="Sulfate_adenylyltrnsfr_sub2"/>
</dbReference>
<comment type="caution">
    <text evidence="2">The sequence shown here is derived from an EMBL/GenBank/DDBJ whole genome shotgun (WGS) entry which is preliminary data.</text>
</comment>
<evidence type="ECO:0000313" key="3">
    <source>
        <dbReference type="Proteomes" id="UP001597387"/>
    </source>
</evidence>
<accession>A0ABW4ZPB4</accession>
<dbReference type="PANTHER" id="PTHR43196">
    <property type="entry name" value="SULFATE ADENYLYLTRANSFERASE SUBUNIT 2"/>
    <property type="match status" value="1"/>
</dbReference>
<protein>
    <submittedName>
        <fullName evidence="2">Phosphoadenosine phosphosulfate reductase family protein</fullName>
    </submittedName>
</protein>
<dbReference type="RefSeq" id="WP_255900414.1">
    <property type="nucleotide sequence ID" value="NZ_JAFMZO010000002.1"/>
</dbReference>
<gene>
    <name evidence="2" type="ORF">ACFSJU_14905</name>
</gene>
<evidence type="ECO:0000313" key="2">
    <source>
        <dbReference type="EMBL" id="MFD2163697.1"/>
    </source>
</evidence>
<dbReference type="Pfam" id="PF01507">
    <property type="entry name" value="PAPS_reduct"/>
    <property type="match status" value="1"/>
</dbReference>
<dbReference type="InterPro" id="IPR002500">
    <property type="entry name" value="PAPS_reduct_dom"/>
</dbReference>
<dbReference type="PANTHER" id="PTHR43196:SF2">
    <property type="entry name" value="PHOSPHOADENOSINE PHOSPHOSULFATE REDUCTASE"/>
    <property type="match status" value="1"/>
</dbReference>
<sequence>MKTNPQTNLFEGSRRLQMNESIELTIQSLHAYGPKYNYWCMAWSGGKDSTTLVTLIVWLIISKKINPPKKIYIMYADTRLELTPLFYAAQTIMEELAEHGYKVEVVMAAMENRFLTYILGRGVPPPNNATFRWCTSRIKIEPMQHALEKLVGDLGEKVLMLTGVRQGESAIRDARIVLSCSKNGSECGQGWYQETLPKALCDTLAPILHWRVCHVWEWLKHWAPLPEYGDFSTELIADAYGGDEAEELNARTGCMGCPLTDKDTALDNLLKKPKWAYLSPLKRLRPIYRELRKPQNRLRKTGKEITNERNKQRMGPITMSARESAFNEILSIQDEINEAAELTGMPKVFLLNHEEQEFIKTCWANNLWPNKWTGEEPTADIPMDTVYADGSIQPLIQFGN</sequence>
<dbReference type="SUPFAM" id="SSF52402">
    <property type="entry name" value="Adenine nucleotide alpha hydrolases-like"/>
    <property type="match status" value="1"/>
</dbReference>
<feature type="domain" description="Phosphoadenosine phosphosulphate reductase" evidence="1">
    <location>
        <begin position="40"/>
        <end position="220"/>
    </location>
</feature>
<proteinExistence type="predicted"/>
<organism evidence="2 3">
    <name type="scientific">Paradesertivirga mongoliensis</name>
    <dbReference type="NCBI Taxonomy" id="2100740"/>
    <lineage>
        <taxon>Bacteria</taxon>
        <taxon>Pseudomonadati</taxon>
        <taxon>Bacteroidota</taxon>
        <taxon>Sphingobacteriia</taxon>
        <taxon>Sphingobacteriales</taxon>
        <taxon>Sphingobacteriaceae</taxon>
        <taxon>Paradesertivirga</taxon>
    </lineage>
</organism>
<dbReference type="Proteomes" id="UP001597387">
    <property type="component" value="Unassembled WGS sequence"/>
</dbReference>
<evidence type="ECO:0000259" key="1">
    <source>
        <dbReference type="Pfam" id="PF01507"/>
    </source>
</evidence>
<name>A0ABW4ZPB4_9SPHI</name>
<reference evidence="3" key="1">
    <citation type="journal article" date="2019" name="Int. J. Syst. Evol. Microbiol.">
        <title>The Global Catalogue of Microorganisms (GCM) 10K type strain sequencing project: providing services to taxonomists for standard genome sequencing and annotation.</title>
        <authorList>
            <consortium name="The Broad Institute Genomics Platform"/>
            <consortium name="The Broad Institute Genome Sequencing Center for Infectious Disease"/>
            <person name="Wu L."/>
            <person name="Ma J."/>
        </authorList>
    </citation>
    <scope>NUCLEOTIDE SEQUENCE [LARGE SCALE GENOMIC DNA]</scope>
    <source>
        <strain evidence="3">KCTC 42217</strain>
    </source>
</reference>
<keyword evidence="3" id="KW-1185">Reference proteome</keyword>
<dbReference type="Gene3D" id="3.40.50.620">
    <property type="entry name" value="HUPs"/>
    <property type="match status" value="1"/>
</dbReference>
<dbReference type="EMBL" id="JBHUHZ010000002">
    <property type="protein sequence ID" value="MFD2163697.1"/>
    <property type="molecule type" value="Genomic_DNA"/>
</dbReference>